<dbReference type="GO" id="GO:0005737">
    <property type="term" value="C:cytoplasm"/>
    <property type="evidence" value="ECO:0007669"/>
    <property type="project" value="TreeGrafter"/>
</dbReference>
<dbReference type="OrthoDB" id="9811743at2"/>
<keyword evidence="4" id="KW-0456">Lyase</keyword>
<dbReference type="RefSeq" id="WP_069432021.1">
    <property type="nucleotide sequence ID" value="NZ_MEHA01000022.1"/>
</dbReference>
<evidence type="ECO:0000259" key="5">
    <source>
        <dbReference type="Pfam" id="PF01370"/>
    </source>
</evidence>
<proteinExistence type="predicted"/>
<evidence type="ECO:0000313" key="6">
    <source>
        <dbReference type="EMBL" id="ODR46794.1"/>
    </source>
</evidence>
<dbReference type="Pfam" id="PF01370">
    <property type="entry name" value="Epimerase"/>
    <property type="match status" value="1"/>
</dbReference>
<keyword evidence="3" id="KW-0520">NAD</keyword>
<comment type="caution">
    <text evidence="6">The sequence shown here is derived from an EMBL/GenBank/DDBJ whole genome shotgun (WGS) entry which is preliminary data.</text>
</comment>
<sequence length="331" mass="37130">MLGDLENFNVNSGKENNNVVLVTGATGFIGKNIVYALLNNTREKYKVIASVHSEEKAKKLFENYIDRDNLKIYVGDMGHENEIEENIDYIVHGAANTLQTDFVFSPAKVMEENIKGCDNILKLAVEKKVKKFLLLSTALVYGDLLKVGNIKEDFLGGSCSMDTRTCYAESKRTSEYLTAAYEKQYGIPANIVRLFSVYGPGMNLNAGTVFSELFNLILNGEELVIKGDGSQIRNWGYIDDIVKGILTVLFYAKGHQIFNIGSETESYSILQFANILRTVFGKNVSIIIHNVNSLSYKSIQTPNLEGLLKLGWHSQITLQEGLNRMKEYYLQ</sequence>
<feature type="domain" description="NAD-dependent epimerase/dehydratase" evidence="5">
    <location>
        <begin position="20"/>
        <end position="261"/>
    </location>
</feature>
<reference evidence="6 7" key="1">
    <citation type="submission" date="2016-08" db="EMBL/GenBank/DDBJ databases">
        <authorList>
            <person name="Seilhamer J.J."/>
        </authorList>
    </citation>
    <scope>NUCLEOTIDE SEQUENCE [LARGE SCALE GENOMIC DNA]</scope>
    <source>
        <strain evidence="6 7">NML150140-1</strain>
    </source>
</reference>
<organism evidence="6 7">
    <name type="scientific">Eisenbergiella tayi</name>
    <dbReference type="NCBI Taxonomy" id="1432052"/>
    <lineage>
        <taxon>Bacteria</taxon>
        <taxon>Bacillati</taxon>
        <taxon>Bacillota</taxon>
        <taxon>Clostridia</taxon>
        <taxon>Lachnospirales</taxon>
        <taxon>Lachnospiraceae</taxon>
        <taxon>Eisenbergiella</taxon>
    </lineage>
</organism>
<evidence type="ECO:0000256" key="1">
    <source>
        <dbReference type="ARBA" id="ARBA00001911"/>
    </source>
</evidence>
<dbReference type="InterPro" id="IPR036291">
    <property type="entry name" value="NAD(P)-bd_dom_sf"/>
</dbReference>
<evidence type="ECO:0000256" key="2">
    <source>
        <dbReference type="ARBA" id="ARBA00022793"/>
    </source>
</evidence>
<dbReference type="SUPFAM" id="SSF51735">
    <property type="entry name" value="NAD(P)-binding Rossmann-fold domains"/>
    <property type="match status" value="1"/>
</dbReference>
<protein>
    <recommendedName>
        <fullName evidence="5">NAD-dependent epimerase/dehydratase domain-containing protein</fullName>
    </recommendedName>
</protein>
<dbReference type="Gene3D" id="3.40.50.720">
    <property type="entry name" value="NAD(P)-binding Rossmann-like Domain"/>
    <property type="match status" value="1"/>
</dbReference>
<evidence type="ECO:0000313" key="7">
    <source>
        <dbReference type="Proteomes" id="UP000094271"/>
    </source>
</evidence>
<dbReference type="GO" id="GO:0048040">
    <property type="term" value="F:UDP-glucuronate decarboxylase activity"/>
    <property type="evidence" value="ECO:0007669"/>
    <property type="project" value="TreeGrafter"/>
</dbReference>
<dbReference type="GO" id="GO:0042732">
    <property type="term" value="P:D-xylose metabolic process"/>
    <property type="evidence" value="ECO:0007669"/>
    <property type="project" value="InterPro"/>
</dbReference>
<dbReference type="InterPro" id="IPR001509">
    <property type="entry name" value="Epimerase_deHydtase"/>
</dbReference>
<dbReference type="PANTHER" id="PTHR43078">
    <property type="entry name" value="UDP-GLUCURONIC ACID DECARBOXYLASE-RELATED"/>
    <property type="match status" value="1"/>
</dbReference>
<dbReference type="GO" id="GO:0070403">
    <property type="term" value="F:NAD+ binding"/>
    <property type="evidence" value="ECO:0007669"/>
    <property type="project" value="InterPro"/>
</dbReference>
<evidence type="ECO:0000256" key="3">
    <source>
        <dbReference type="ARBA" id="ARBA00023027"/>
    </source>
</evidence>
<comment type="cofactor">
    <cofactor evidence="1">
        <name>NAD(+)</name>
        <dbReference type="ChEBI" id="CHEBI:57540"/>
    </cofactor>
</comment>
<dbReference type="EMBL" id="MEHA01000022">
    <property type="protein sequence ID" value="ODR46794.1"/>
    <property type="molecule type" value="Genomic_DNA"/>
</dbReference>
<name>A0A1E3UBS9_9FIRM</name>
<evidence type="ECO:0000256" key="4">
    <source>
        <dbReference type="ARBA" id="ARBA00023239"/>
    </source>
</evidence>
<dbReference type="PANTHER" id="PTHR43078:SF6">
    <property type="entry name" value="UDP-GLUCURONIC ACID DECARBOXYLASE 1"/>
    <property type="match status" value="1"/>
</dbReference>
<dbReference type="AlphaFoldDB" id="A0A1E3UBS9"/>
<dbReference type="Proteomes" id="UP000094271">
    <property type="component" value="Unassembled WGS sequence"/>
</dbReference>
<gene>
    <name evidence="6" type="ORF">BEI59_23900</name>
</gene>
<keyword evidence="2" id="KW-0210">Decarboxylase</keyword>
<accession>A0A1E3UBS9</accession>
<dbReference type="InterPro" id="IPR044516">
    <property type="entry name" value="UXS-like"/>
</dbReference>